<accession>A0AA40EUD5</accession>
<name>A0AA40EUD5_9PEZI</name>
<sequence length="86" mass="9566">MPSVAPRGACRTLLRRVAFAWGVLSCQNPQHTPGATHTGNPLGTDHLMALATARILRAPLRWCDVYGYMIGWRRCWGQEVHAPSRV</sequence>
<keyword evidence="2" id="KW-1185">Reference proteome</keyword>
<evidence type="ECO:0000313" key="1">
    <source>
        <dbReference type="EMBL" id="KAK0745584.1"/>
    </source>
</evidence>
<comment type="caution">
    <text evidence="1">The sequence shown here is derived from an EMBL/GenBank/DDBJ whole genome shotgun (WGS) entry which is preliminary data.</text>
</comment>
<dbReference type="Proteomes" id="UP001172155">
    <property type="component" value="Unassembled WGS sequence"/>
</dbReference>
<protein>
    <submittedName>
        <fullName evidence="1">Uncharacterized protein</fullName>
    </submittedName>
</protein>
<proteinExistence type="predicted"/>
<organism evidence="1 2">
    <name type="scientific">Schizothecium vesticola</name>
    <dbReference type="NCBI Taxonomy" id="314040"/>
    <lineage>
        <taxon>Eukaryota</taxon>
        <taxon>Fungi</taxon>
        <taxon>Dikarya</taxon>
        <taxon>Ascomycota</taxon>
        <taxon>Pezizomycotina</taxon>
        <taxon>Sordariomycetes</taxon>
        <taxon>Sordariomycetidae</taxon>
        <taxon>Sordariales</taxon>
        <taxon>Schizotheciaceae</taxon>
        <taxon>Schizothecium</taxon>
    </lineage>
</organism>
<evidence type="ECO:0000313" key="2">
    <source>
        <dbReference type="Proteomes" id="UP001172155"/>
    </source>
</evidence>
<gene>
    <name evidence="1" type="ORF">B0T18DRAFT_409758</name>
</gene>
<dbReference type="AlphaFoldDB" id="A0AA40EUD5"/>
<reference evidence="1" key="1">
    <citation type="submission" date="2023-06" db="EMBL/GenBank/DDBJ databases">
        <title>Genome-scale phylogeny and comparative genomics of the fungal order Sordariales.</title>
        <authorList>
            <consortium name="Lawrence Berkeley National Laboratory"/>
            <person name="Hensen N."/>
            <person name="Bonometti L."/>
            <person name="Westerberg I."/>
            <person name="Brannstrom I.O."/>
            <person name="Guillou S."/>
            <person name="Cros-Aarteil S."/>
            <person name="Calhoun S."/>
            <person name="Haridas S."/>
            <person name="Kuo A."/>
            <person name="Mondo S."/>
            <person name="Pangilinan J."/>
            <person name="Riley R."/>
            <person name="LaButti K."/>
            <person name="Andreopoulos B."/>
            <person name="Lipzen A."/>
            <person name="Chen C."/>
            <person name="Yanf M."/>
            <person name="Daum C."/>
            <person name="Ng V."/>
            <person name="Clum A."/>
            <person name="Steindorff A."/>
            <person name="Ohm R."/>
            <person name="Martin F."/>
            <person name="Silar P."/>
            <person name="Natvig D."/>
            <person name="Lalanne C."/>
            <person name="Gautier V."/>
            <person name="Ament-velasquez S.L."/>
            <person name="Kruys A."/>
            <person name="Hutchinson M.I."/>
            <person name="Powell A.J."/>
            <person name="Barry K."/>
            <person name="Miller A.N."/>
            <person name="Grigoriev I.V."/>
            <person name="Debuchy R."/>
            <person name="Gladieux P."/>
            <person name="Thoren M.H."/>
            <person name="Johannesson H."/>
        </authorList>
    </citation>
    <scope>NUCLEOTIDE SEQUENCE</scope>
    <source>
        <strain evidence="1">SMH3187-1</strain>
    </source>
</reference>
<dbReference type="EMBL" id="JAUKUD010000004">
    <property type="protein sequence ID" value="KAK0745584.1"/>
    <property type="molecule type" value="Genomic_DNA"/>
</dbReference>